<feature type="transmembrane region" description="Helical" evidence="1">
    <location>
        <begin position="245"/>
        <end position="269"/>
    </location>
</feature>
<evidence type="ECO:0000256" key="1">
    <source>
        <dbReference type="SAM" id="Phobius"/>
    </source>
</evidence>
<keyword evidence="3" id="KW-1185">Reference proteome</keyword>
<evidence type="ECO:0000313" key="3">
    <source>
        <dbReference type="Proteomes" id="UP000815677"/>
    </source>
</evidence>
<feature type="transmembrane region" description="Helical" evidence="1">
    <location>
        <begin position="74"/>
        <end position="95"/>
    </location>
</feature>
<evidence type="ECO:0000313" key="2">
    <source>
        <dbReference type="EMBL" id="GAT45429.1"/>
    </source>
</evidence>
<keyword evidence="1" id="KW-0472">Membrane</keyword>
<gene>
    <name evidence="2" type="ORF">MCHLO_03009</name>
</gene>
<reference evidence="2" key="1">
    <citation type="submission" date="2014-09" db="EMBL/GenBank/DDBJ databases">
        <title>Genome sequence of the luminous mushroom Mycena chlorophos for searching fungal bioluminescence genes.</title>
        <authorList>
            <person name="Tanaka Y."/>
            <person name="Kasuga D."/>
            <person name="Oba Y."/>
            <person name="Hase S."/>
            <person name="Sato K."/>
            <person name="Oba Y."/>
            <person name="Sakakibara Y."/>
        </authorList>
    </citation>
    <scope>NUCLEOTIDE SEQUENCE</scope>
</reference>
<proteinExistence type="predicted"/>
<protein>
    <submittedName>
        <fullName evidence="2">Uncharacterized protein</fullName>
    </submittedName>
</protein>
<name>A0ABQ0L4T7_MYCCL</name>
<accession>A0ABQ0L4T7</accession>
<keyword evidence="1" id="KW-0812">Transmembrane</keyword>
<sequence length="386" mass="41349">MEVKSKSVTRSVALPELSSPYFALDSKPTPNQRLFVRLLYVANDDDLEKIRFQEPPDQHSTPTSLMFSEDRRSAALLSPATFLAFFVPSLTLAAAQQVTLWQFGAQRLAEGAITLLLVPLGTVPDGSATSFLYQAVNNQEIITQANSDAPVSTQTLAVTVSRTILASPSGWFEILPTNFIACDGPPTPVLLGVETGRGVGATITPAPLATSSSLASAGASATFPGLDPASSDTLSSSSFSKTPSAAVIGGVIGGIAVLVILATVILLLCRRRRRRAQDLEKAFAFIASDSDSQQMHKPVPYTISLPPPTQSVRIRGWPATDSGQRQTSTPSTARPTIRIHILLRLQCPLFIHDTSTTLTTRLSVRIHPLQRNEDSRACTRALPTHA</sequence>
<dbReference type="Proteomes" id="UP000815677">
    <property type="component" value="Unassembled WGS sequence"/>
</dbReference>
<organism evidence="2 3">
    <name type="scientific">Mycena chlorophos</name>
    <name type="common">Agaric fungus</name>
    <name type="synonym">Agaricus chlorophos</name>
    <dbReference type="NCBI Taxonomy" id="658473"/>
    <lineage>
        <taxon>Eukaryota</taxon>
        <taxon>Fungi</taxon>
        <taxon>Dikarya</taxon>
        <taxon>Basidiomycota</taxon>
        <taxon>Agaricomycotina</taxon>
        <taxon>Agaricomycetes</taxon>
        <taxon>Agaricomycetidae</taxon>
        <taxon>Agaricales</taxon>
        <taxon>Marasmiineae</taxon>
        <taxon>Mycenaceae</taxon>
        <taxon>Mycena</taxon>
    </lineage>
</organism>
<keyword evidence="1" id="KW-1133">Transmembrane helix</keyword>
<dbReference type="EMBL" id="DF841337">
    <property type="protein sequence ID" value="GAT45429.1"/>
    <property type="molecule type" value="Genomic_DNA"/>
</dbReference>
<dbReference type="Gene3D" id="1.20.5.510">
    <property type="entry name" value="Single helix bin"/>
    <property type="match status" value="1"/>
</dbReference>